<feature type="transmembrane region" description="Helical" evidence="5">
    <location>
        <begin position="70"/>
        <end position="90"/>
    </location>
</feature>
<evidence type="ECO:0000313" key="7">
    <source>
        <dbReference type="EMBL" id="RMB59741.1"/>
    </source>
</evidence>
<dbReference type="InterPro" id="IPR036890">
    <property type="entry name" value="HATPase_C_sf"/>
</dbReference>
<accession>A0A3M0G438</accession>
<feature type="domain" description="Signal transduction histidine kinase subgroup 3 dimerisation and phosphoacceptor" evidence="6">
    <location>
        <begin position="185"/>
        <end position="245"/>
    </location>
</feature>
<organism evidence="7 8">
    <name type="scientific">Tessaracoccus antarcticus</name>
    <dbReference type="NCBI Taxonomy" id="2479848"/>
    <lineage>
        <taxon>Bacteria</taxon>
        <taxon>Bacillati</taxon>
        <taxon>Actinomycetota</taxon>
        <taxon>Actinomycetes</taxon>
        <taxon>Propionibacteriales</taxon>
        <taxon>Propionibacteriaceae</taxon>
        <taxon>Tessaracoccus</taxon>
    </lineage>
</organism>
<gene>
    <name evidence="7" type="ORF">EAX62_08285</name>
</gene>
<reference evidence="7 8" key="1">
    <citation type="submission" date="2018-10" db="EMBL/GenBank/DDBJ databases">
        <title>Tessaracoccus antarcticuss sp. nov., isolated from sediment.</title>
        <authorList>
            <person name="Zhou L.Y."/>
            <person name="Du Z.J."/>
        </authorList>
    </citation>
    <scope>NUCLEOTIDE SEQUENCE [LARGE SCALE GENOMIC DNA]</scope>
    <source>
        <strain evidence="7 8">JDX10</strain>
    </source>
</reference>
<dbReference type="PANTHER" id="PTHR24421">
    <property type="entry name" value="NITRATE/NITRITE SENSOR PROTEIN NARX-RELATED"/>
    <property type="match status" value="1"/>
</dbReference>
<dbReference type="GO" id="GO:0046983">
    <property type="term" value="F:protein dimerization activity"/>
    <property type="evidence" value="ECO:0007669"/>
    <property type="project" value="InterPro"/>
</dbReference>
<feature type="region of interest" description="Disordered" evidence="4">
    <location>
        <begin position="1"/>
        <end position="20"/>
    </location>
</feature>
<feature type="transmembrane region" description="Helical" evidence="5">
    <location>
        <begin position="21"/>
        <end position="42"/>
    </location>
</feature>
<keyword evidence="3" id="KW-0902">Two-component regulatory system</keyword>
<keyword evidence="5" id="KW-1133">Transmembrane helix</keyword>
<keyword evidence="5" id="KW-0812">Transmembrane</keyword>
<keyword evidence="5" id="KW-0472">Membrane</keyword>
<feature type="transmembrane region" description="Helical" evidence="5">
    <location>
        <begin position="140"/>
        <end position="163"/>
    </location>
</feature>
<evidence type="ECO:0000256" key="5">
    <source>
        <dbReference type="SAM" id="Phobius"/>
    </source>
</evidence>
<evidence type="ECO:0000313" key="8">
    <source>
        <dbReference type="Proteomes" id="UP000275256"/>
    </source>
</evidence>
<dbReference type="Gene3D" id="1.20.5.1930">
    <property type="match status" value="1"/>
</dbReference>
<feature type="transmembrane region" description="Helical" evidence="5">
    <location>
        <begin position="110"/>
        <end position="128"/>
    </location>
</feature>
<evidence type="ECO:0000256" key="3">
    <source>
        <dbReference type="ARBA" id="ARBA00023012"/>
    </source>
</evidence>
<keyword evidence="8" id="KW-1185">Reference proteome</keyword>
<protein>
    <recommendedName>
        <fullName evidence="6">Signal transduction histidine kinase subgroup 3 dimerisation and phosphoacceptor domain-containing protein</fullName>
    </recommendedName>
</protein>
<dbReference type="InterPro" id="IPR050482">
    <property type="entry name" value="Sensor_HK_TwoCompSys"/>
</dbReference>
<dbReference type="InterPro" id="IPR011712">
    <property type="entry name" value="Sig_transdc_His_kin_sub3_dim/P"/>
</dbReference>
<dbReference type="AlphaFoldDB" id="A0A3M0G438"/>
<evidence type="ECO:0000256" key="2">
    <source>
        <dbReference type="ARBA" id="ARBA00022777"/>
    </source>
</evidence>
<evidence type="ECO:0000259" key="6">
    <source>
        <dbReference type="Pfam" id="PF07730"/>
    </source>
</evidence>
<name>A0A3M0G438_9ACTN</name>
<dbReference type="Pfam" id="PF07730">
    <property type="entry name" value="HisKA_3"/>
    <property type="match status" value="1"/>
</dbReference>
<keyword evidence="2" id="KW-0418">Kinase</keyword>
<proteinExistence type="predicted"/>
<sequence length="404" mass="43684">MGALNREALDSRSMNDAEPRPSTAMWLEPVAAAVVLGLALFINSGDEWPYMWVIDVVSCTGAALSRRWPVAGAVLTAVGLAVWLPFPGVLPSISGMSFYINIFAAARMDLTWKLPLALGFGGLAYLSLVRNAVQEASYRWSTSILLIVVLVVAWAGGTAFRFADKGIQRERESGQQRLQDLQVSLARELHDSVAQTLSSAAMRANIVMSDPALSPLAKDQLERIADECRSSAHDLRQLLSALRDAPERDVTPGPLADVESLRQAVNAQAERLRGEGFIVSLDLRITKLSAARCQTLAAITVEAANNIVKHAKRGTRCTFSIVQGTENVVGEFTNVRQNSKSVRQGFGLTGVQERLTLLDGTCSVQLKNGRWVLQATLPLGMETNGSQPATFPVAEPLFAEKANS</sequence>
<dbReference type="GO" id="GO:0000155">
    <property type="term" value="F:phosphorelay sensor kinase activity"/>
    <property type="evidence" value="ECO:0007669"/>
    <property type="project" value="InterPro"/>
</dbReference>
<evidence type="ECO:0000256" key="1">
    <source>
        <dbReference type="ARBA" id="ARBA00022679"/>
    </source>
</evidence>
<comment type="caution">
    <text evidence="7">The sequence shown here is derived from an EMBL/GenBank/DDBJ whole genome shotgun (WGS) entry which is preliminary data.</text>
</comment>
<feature type="compositionally biased region" description="Basic and acidic residues" evidence="4">
    <location>
        <begin position="7"/>
        <end position="19"/>
    </location>
</feature>
<dbReference type="Gene3D" id="3.30.565.10">
    <property type="entry name" value="Histidine kinase-like ATPase, C-terminal domain"/>
    <property type="match status" value="1"/>
</dbReference>
<dbReference type="Proteomes" id="UP000275256">
    <property type="component" value="Unassembled WGS sequence"/>
</dbReference>
<keyword evidence="1" id="KW-0808">Transferase</keyword>
<dbReference type="EMBL" id="REFW01000002">
    <property type="protein sequence ID" value="RMB59741.1"/>
    <property type="molecule type" value="Genomic_DNA"/>
</dbReference>
<dbReference type="GO" id="GO:0016020">
    <property type="term" value="C:membrane"/>
    <property type="evidence" value="ECO:0007669"/>
    <property type="project" value="InterPro"/>
</dbReference>
<evidence type="ECO:0000256" key="4">
    <source>
        <dbReference type="SAM" id="MobiDB-lite"/>
    </source>
</evidence>